<dbReference type="RefSeq" id="WP_218405099.1">
    <property type="nucleotide sequence ID" value="NZ_JAGSPC010000001.1"/>
</dbReference>
<dbReference type="EMBL" id="JAGSPC010000001">
    <property type="protein sequence ID" value="MBV7259923.1"/>
    <property type="molecule type" value="Genomic_DNA"/>
</dbReference>
<proteinExistence type="predicted"/>
<feature type="transmembrane region" description="Helical" evidence="2">
    <location>
        <begin position="68"/>
        <end position="97"/>
    </location>
</feature>
<feature type="compositionally biased region" description="Basic and acidic residues" evidence="1">
    <location>
        <begin position="1"/>
        <end position="15"/>
    </location>
</feature>
<comment type="caution">
    <text evidence="3">The sequence shown here is derived from an EMBL/GenBank/DDBJ whole genome shotgun (WGS) entry which is preliminary data.</text>
</comment>
<feature type="transmembrane region" description="Helical" evidence="2">
    <location>
        <begin position="103"/>
        <end position="125"/>
    </location>
</feature>
<gene>
    <name evidence="3" type="ORF">KCG46_10125</name>
</gene>
<dbReference type="Proteomes" id="UP001138681">
    <property type="component" value="Unassembled WGS sequence"/>
</dbReference>
<keyword evidence="2" id="KW-1133">Transmembrane helix</keyword>
<reference evidence="3" key="1">
    <citation type="submission" date="2021-04" db="EMBL/GenBank/DDBJ databases">
        <authorList>
            <person name="Pira H."/>
            <person name="Risdian C."/>
            <person name="Wink J."/>
        </authorList>
    </citation>
    <scope>NUCLEOTIDE SEQUENCE</scope>
    <source>
        <strain evidence="3">WH158</strain>
    </source>
</reference>
<keyword evidence="2" id="KW-0812">Transmembrane</keyword>
<sequence>MRDDERQTGEDHDGPDPTASDDADTASGNSYDESLTEEIAALIDDGRTYAEAEFAFQKTRAAIAGKSVGFAIAYVVVAIITLHIAVLALAVGMVMALAPLVTIWGAIAIVVGVLLLATVLLGLAAKGHAGRLGMMFGSSGKEDGA</sequence>
<evidence type="ECO:0000313" key="4">
    <source>
        <dbReference type="Proteomes" id="UP001138681"/>
    </source>
</evidence>
<dbReference type="AlphaFoldDB" id="A0A9X1F600"/>
<evidence type="ECO:0000256" key="2">
    <source>
        <dbReference type="SAM" id="Phobius"/>
    </source>
</evidence>
<protein>
    <submittedName>
        <fullName evidence="3">Phage holin family protein</fullName>
    </submittedName>
</protein>
<evidence type="ECO:0000313" key="3">
    <source>
        <dbReference type="EMBL" id="MBV7259923.1"/>
    </source>
</evidence>
<accession>A0A9X1F600</accession>
<feature type="region of interest" description="Disordered" evidence="1">
    <location>
        <begin position="1"/>
        <end position="30"/>
    </location>
</feature>
<name>A0A9X1F600_9SPHN</name>
<keyword evidence="4" id="KW-1185">Reference proteome</keyword>
<evidence type="ECO:0000256" key="1">
    <source>
        <dbReference type="SAM" id="MobiDB-lite"/>
    </source>
</evidence>
<keyword evidence="2" id="KW-0472">Membrane</keyword>
<organism evidence="3 4">
    <name type="scientific">Erythrobacter crassostreae</name>
    <dbReference type="NCBI Taxonomy" id="2828328"/>
    <lineage>
        <taxon>Bacteria</taxon>
        <taxon>Pseudomonadati</taxon>
        <taxon>Pseudomonadota</taxon>
        <taxon>Alphaproteobacteria</taxon>
        <taxon>Sphingomonadales</taxon>
        <taxon>Erythrobacteraceae</taxon>
        <taxon>Erythrobacter/Porphyrobacter group</taxon>
        <taxon>Erythrobacter</taxon>
    </lineage>
</organism>